<evidence type="ECO:0000313" key="2">
    <source>
        <dbReference type="Proteomes" id="UP001188597"/>
    </source>
</evidence>
<gene>
    <name evidence="1" type="ORF">RJ639_015871</name>
</gene>
<name>A0AA89AIV1_9ASTE</name>
<dbReference type="AlphaFoldDB" id="A0AA89AIV1"/>
<reference evidence="1" key="1">
    <citation type="submission" date="2022-12" db="EMBL/GenBank/DDBJ databases">
        <title>Draft genome assemblies for two species of Escallonia (Escalloniales).</title>
        <authorList>
            <person name="Chanderbali A."/>
            <person name="Dervinis C."/>
            <person name="Anghel I."/>
            <person name="Soltis D."/>
            <person name="Soltis P."/>
            <person name="Zapata F."/>
        </authorList>
    </citation>
    <scope>NUCLEOTIDE SEQUENCE</scope>
    <source>
        <strain evidence="1">UCBG64.0493</strain>
        <tissue evidence="1">Leaf</tissue>
    </source>
</reference>
<dbReference type="Proteomes" id="UP001188597">
    <property type="component" value="Unassembled WGS sequence"/>
</dbReference>
<comment type="caution">
    <text evidence="1">The sequence shown here is derived from an EMBL/GenBank/DDBJ whole genome shotgun (WGS) entry which is preliminary data.</text>
</comment>
<keyword evidence="2" id="KW-1185">Reference proteome</keyword>
<evidence type="ECO:0000313" key="1">
    <source>
        <dbReference type="EMBL" id="KAK3005354.1"/>
    </source>
</evidence>
<sequence length="131" mass="14608">MPAECISIGRLQLSSYNSDNVVNYITPRIFDLSPNFTNTFPHYAVTLEPTPEGNLPYLVTPSHPSFGFHVAEFIPDGRRGSVAEPVKSHCRGLDVLLRQLQALFNGQNHGSSSCMYAEMLESSLEIWHQEA</sequence>
<dbReference type="EMBL" id="JAVXUP010002141">
    <property type="protein sequence ID" value="KAK3005354.1"/>
    <property type="molecule type" value="Genomic_DNA"/>
</dbReference>
<organism evidence="1 2">
    <name type="scientific">Escallonia herrerae</name>
    <dbReference type="NCBI Taxonomy" id="1293975"/>
    <lineage>
        <taxon>Eukaryota</taxon>
        <taxon>Viridiplantae</taxon>
        <taxon>Streptophyta</taxon>
        <taxon>Embryophyta</taxon>
        <taxon>Tracheophyta</taxon>
        <taxon>Spermatophyta</taxon>
        <taxon>Magnoliopsida</taxon>
        <taxon>eudicotyledons</taxon>
        <taxon>Gunneridae</taxon>
        <taxon>Pentapetalae</taxon>
        <taxon>asterids</taxon>
        <taxon>campanulids</taxon>
        <taxon>Escalloniales</taxon>
        <taxon>Escalloniaceae</taxon>
        <taxon>Escallonia</taxon>
    </lineage>
</organism>
<protein>
    <submittedName>
        <fullName evidence="1">Uncharacterized protein</fullName>
    </submittedName>
</protein>
<accession>A0AA89AIV1</accession>
<proteinExistence type="predicted"/>